<dbReference type="AlphaFoldDB" id="A0A3R9MGK3"/>
<dbReference type="Proteomes" id="UP000273500">
    <property type="component" value="Unassembled WGS sequence"/>
</dbReference>
<accession>A0A3R9MGK3</accession>
<gene>
    <name evidence="1" type="ORF">EI291_18735</name>
</gene>
<feature type="non-terminal residue" evidence="1">
    <location>
        <position position="42"/>
    </location>
</feature>
<name>A0A3R9MGK3_9BACT</name>
<protein>
    <submittedName>
        <fullName evidence="1">(2Fe-2S)-binding protein</fullName>
    </submittedName>
</protein>
<dbReference type="EMBL" id="RWIT01000014">
    <property type="protein sequence ID" value="RSK45398.1"/>
    <property type="molecule type" value="Genomic_DNA"/>
</dbReference>
<comment type="caution">
    <text evidence="1">The sequence shown here is derived from an EMBL/GenBank/DDBJ whole genome shotgun (WGS) entry which is preliminary data.</text>
</comment>
<organism evidence="1 2">
    <name type="scientific">Hymenobacter rigui</name>
    <dbReference type="NCBI Taxonomy" id="334424"/>
    <lineage>
        <taxon>Bacteria</taxon>
        <taxon>Pseudomonadati</taxon>
        <taxon>Bacteroidota</taxon>
        <taxon>Cytophagia</taxon>
        <taxon>Cytophagales</taxon>
        <taxon>Hymenobacteraceae</taxon>
        <taxon>Hymenobacter</taxon>
    </lineage>
</organism>
<keyword evidence="2" id="KW-1185">Reference proteome</keyword>
<proteinExistence type="predicted"/>
<reference evidence="1 2" key="1">
    <citation type="submission" date="2018-12" db="EMBL/GenBank/DDBJ databases">
        <authorList>
            <person name="Feng G."/>
            <person name="Zhu H."/>
        </authorList>
    </citation>
    <scope>NUCLEOTIDE SEQUENCE [LARGE SCALE GENOMIC DNA]</scope>
    <source>
        <strain evidence="1 2">KCTC 12533</strain>
    </source>
</reference>
<sequence>MKQAGGLLGLALAPPFAAQAERLASYAKTVEGVSTLQLKVNG</sequence>
<evidence type="ECO:0000313" key="2">
    <source>
        <dbReference type="Proteomes" id="UP000273500"/>
    </source>
</evidence>
<evidence type="ECO:0000313" key="1">
    <source>
        <dbReference type="EMBL" id="RSK45398.1"/>
    </source>
</evidence>